<feature type="compositionally biased region" description="Basic and acidic residues" evidence="1">
    <location>
        <begin position="109"/>
        <end position="123"/>
    </location>
</feature>
<protein>
    <submittedName>
        <fullName evidence="4">Uncharacterized protein LOC129338004 isoform X2</fullName>
    </submittedName>
</protein>
<sequence>MQMPWLILILAALSALVPPAIGIIEHEPLQPMQEARRRWDPCYFRPGCHTSIHAVPVDSPTKGLPDIPGLDSIQIPRWEAEAGLPEDSPRDGLQDNPRLDSIETLLRTTQERPIRARREEKKVAPARRRGKQKGTRPVCRGCFSGLMLKGQPAQGGHKGTAPESLSESGGASSRGD</sequence>
<evidence type="ECO:0000313" key="3">
    <source>
        <dbReference type="Proteomes" id="UP001190640"/>
    </source>
</evidence>
<dbReference type="GeneID" id="129338004"/>
<feature type="signal peptide" evidence="2">
    <location>
        <begin position="1"/>
        <end position="22"/>
    </location>
</feature>
<feature type="region of interest" description="Disordered" evidence="1">
    <location>
        <begin position="77"/>
        <end position="176"/>
    </location>
</feature>
<feature type="compositionally biased region" description="Basic and acidic residues" evidence="1">
    <location>
        <begin position="87"/>
        <end position="101"/>
    </location>
</feature>
<dbReference type="Proteomes" id="UP001190640">
    <property type="component" value="Chromosome 11"/>
</dbReference>
<accession>A0AA97LAW7</accession>
<dbReference type="RefSeq" id="XP_054848026.1">
    <property type="nucleotide sequence ID" value="XM_054992051.1"/>
</dbReference>
<keyword evidence="3" id="KW-1185">Reference proteome</keyword>
<gene>
    <name evidence="4" type="primary">LOC129338004</name>
</gene>
<feature type="compositionally biased region" description="Basic residues" evidence="1">
    <location>
        <begin position="124"/>
        <end position="134"/>
    </location>
</feature>
<organism evidence="3 4">
    <name type="scientific">Eublepharis macularius</name>
    <name type="common">Leopard gecko</name>
    <name type="synonym">Cyrtodactylus macularius</name>
    <dbReference type="NCBI Taxonomy" id="481883"/>
    <lineage>
        <taxon>Eukaryota</taxon>
        <taxon>Metazoa</taxon>
        <taxon>Chordata</taxon>
        <taxon>Craniata</taxon>
        <taxon>Vertebrata</taxon>
        <taxon>Euteleostomi</taxon>
        <taxon>Lepidosauria</taxon>
        <taxon>Squamata</taxon>
        <taxon>Bifurcata</taxon>
        <taxon>Gekkota</taxon>
        <taxon>Eublepharidae</taxon>
        <taxon>Eublepharinae</taxon>
        <taxon>Eublepharis</taxon>
    </lineage>
</organism>
<evidence type="ECO:0000256" key="1">
    <source>
        <dbReference type="SAM" id="MobiDB-lite"/>
    </source>
</evidence>
<feature type="compositionally biased region" description="Polar residues" evidence="1">
    <location>
        <begin position="163"/>
        <end position="176"/>
    </location>
</feature>
<proteinExistence type="predicted"/>
<keyword evidence="2" id="KW-0732">Signal</keyword>
<dbReference type="AlphaFoldDB" id="A0AA97LAW7"/>
<evidence type="ECO:0000313" key="4">
    <source>
        <dbReference type="RefSeq" id="XP_054848026.1"/>
    </source>
</evidence>
<feature type="chain" id="PRO_5041745204" evidence="2">
    <location>
        <begin position="23"/>
        <end position="176"/>
    </location>
</feature>
<evidence type="ECO:0000256" key="2">
    <source>
        <dbReference type="SAM" id="SignalP"/>
    </source>
</evidence>
<reference evidence="4" key="1">
    <citation type="submission" date="2025-08" db="UniProtKB">
        <authorList>
            <consortium name="RefSeq"/>
        </authorList>
    </citation>
    <scope>IDENTIFICATION</scope>
    <source>
        <tissue evidence="4">Blood</tissue>
    </source>
</reference>
<name>A0AA97LAW7_EUBMA</name>